<reference evidence="2 4" key="1">
    <citation type="submission" date="2019-03" db="EMBL/GenBank/DDBJ databases">
        <title>Vagococcus sp. was isolated fron gut of Carduelis flavirostris.</title>
        <authorList>
            <person name="Ge Y."/>
        </authorList>
    </citation>
    <scope>NUCLEOTIDE SEQUENCE [LARGE SCALE GENOMIC DNA]</scope>
    <source>
        <strain evidence="2 4">CF-210</strain>
    </source>
</reference>
<proteinExistence type="predicted"/>
<geneLocation type="plasmid" evidence="1 3">
    <name>punnamed2</name>
</geneLocation>
<dbReference type="RefSeq" id="WP_135253562.1">
    <property type="nucleotide sequence ID" value="NZ_CP038867.1"/>
</dbReference>
<name>A0AAJ5EGS4_9ENTE</name>
<dbReference type="Proteomes" id="UP000296883">
    <property type="component" value="Plasmid punnamed2"/>
</dbReference>
<organism evidence="2 4">
    <name type="scientific">Vagococcus xieshaowenii</name>
    <dbReference type="NCBI Taxonomy" id="2562451"/>
    <lineage>
        <taxon>Bacteria</taxon>
        <taxon>Bacillati</taxon>
        <taxon>Bacillota</taxon>
        <taxon>Bacilli</taxon>
        <taxon>Lactobacillales</taxon>
        <taxon>Enterococcaceae</taxon>
        <taxon>Vagococcus</taxon>
    </lineage>
</organism>
<evidence type="ECO:0000313" key="4">
    <source>
        <dbReference type="Proteomes" id="UP000297725"/>
    </source>
</evidence>
<dbReference type="GeneID" id="39759725"/>
<keyword evidence="3" id="KW-1185">Reference proteome</keyword>
<accession>A0AAJ5EGS4</accession>
<dbReference type="Proteomes" id="UP000297725">
    <property type="component" value="Unassembled WGS sequence"/>
</dbReference>
<gene>
    <name evidence="2" type="ORF">E4031_01495</name>
    <name evidence="1" type="ORF">E4Z98_09755</name>
</gene>
<evidence type="ECO:0000313" key="1">
    <source>
        <dbReference type="EMBL" id="QCA29662.1"/>
    </source>
</evidence>
<dbReference type="AlphaFoldDB" id="A0AAJ5EGS4"/>
<sequence length="107" mass="13151">MMNYHLFLMIIEPIIEKEKHDFLQAGIDYQRLLNDSRPEDKKWSLNQIYLWLDYKWDIIMGEQFETLKERYPLDQIHAWEKRCNNMHYLAALRETLAIETDKFQVKS</sequence>
<dbReference type="EMBL" id="CP038867">
    <property type="protein sequence ID" value="QCA29662.1"/>
    <property type="molecule type" value="Genomic_DNA"/>
</dbReference>
<protein>
    <submittedName>
        <fullName evidence="2">Uncharacterized protein</fullName>
    </submittedName>
</protein>
<evidence type="ECO:0000313" key="3">
    <source>
        <dbReference type="Proteomes" id="UP000296883"/>
    </source>
</evidence>
<reference evidence="1 3" key="2">
    <citation type="submission" date="2019-04" db="EMBL/GenBank/DDBJ databases">
        <authorList>
            <person name="Ge Y."/>
        </authorList>
    </citation>
    <scope>NUCLEOTIDE SEQUENCE [LARGE SCALE GENOMIC DNA]</scope>
    <source>
        <strain evidence="1">CF-49</strain>
        <strain evidence="3">personal::cf-49</strain>
        <plasmid evidence="1 3">punnamed2</plasmid>
    </source>
</reference>
<dbReference type="EMBL" id="SRHU01000007">
    <property type="protein sequence ID" value="TFZ42936.1"/>
    <property type="molecule type" value="Genomic_DNA"/>
</dbReference>
<evidence type="ECO:0000313" key="2">
    <source>
        <dbReference type="EMBL" id="TFZ42936.1"/>
    </source>
</evidence>
<keyword evidence="1" id="KW-0614">Plasmid</keyword>